<evidence type="ECO:0000259" key="1">
    <source>
        <dbReference type="Pfam" id="PF14111"/>
    </source>
</evidence>
<protein>
    <recommendedName>
        <fullName evidence="1">DUF4283 domain-containing protein</fullName>
    </recommendedName>
</protein>
<comment type="caution">
    <text evidence="2">The sequence shown here is derived from an EMBL/GenBank/DDBJ whole genome shotgun (WGS) entry which is preliminary data.</text>
</comment>
<dbReference type="Pfam" id="PF14111">
    <property type="entry name" value="DUF4283"/>
    <property type="match status" value="1"/>
</dbReference>
<evidence type="ECO:0000313" key="3">
    <source>
        <dbReference type="Proteomes" id="UP000525078"/>
    </source>
</evidence>
<dbReference type="EMBL" id="JAATIP010000043">
    <property type="protein sequence ID" value="KAF4386170.1"/>
    <property type="molecule type" value="Genomic_DNA"/>
</dbReference>
<evidence type="ECO:0000313" key="2">
    <source>
        <dbReference type="EMBL" id="KAF4386170.1"/>
    </source>
</evidence>
<organism evidence="2 3">
    <name type="scientific">Cannabis sativa</name>
    <name type="common">Hemp</name>
    <name type="synonym">Marijuana</name>
    <dbReference type="NCBI Taxonomy" id="3483"/>
    <lineage>
        <taxon>Eukaryota</taxon>
        <taxon>Viridiplantae</taxon>
        <taxon>Streptophyta</taxon>
        <taxon>Embryophyta</taxon>
        <taxon>Tracheophyta</taxon>
        <taxon>Spermatophyta</taxon>
        <taxon>Magnoliopsida</taxon>
        <taxon>eudicotyledons</taxon>
        <taxon>Gunneridae</taxon>
        <taxon>Pentapetalae</taxon>
        <taxon>rosids</taxon>
        <taxon>fabids</taxon>
        <taxon>Rosales</taxon>
        <taxon>Cannabaceae</taxon>
        <taxon>Cannabis</taxon>
    </lineage>
</organism>
<reference evidence="2 3" key="1">
    <citation type="journal article" date="2020" name="bioRxiv">
        <title>Sequence and annotation of 42 cannabis genomes reveals extensive copy number variation in cannabinoid synthesis and pathogen resistance genes.</title>
        <authorList>
            <person name="Mckernan K.J."/>
            <person name="Helbert Y."/>
            <person name="Kane L.T."/>
            <person name="Ebling H."/>
            <person name="Zhang L."/>
            <person name="Liu B."/>
            <person name="Eaton Z."/>
            <person name="Mclaughlin S."/>
            <person name="Kingan S."/>
            <person name="Baybayan P."/>
            <person name="Concepcion G."/>
            <person name="Jordan M."/>
            <person name="Riva A."/>
            <person name="Barbazuk W."/>
            <person name="Harkins T."/>
        </authorList>
    </citation>
    <scope>NUCLEOTIDE SEQUENCE [LARGE SCALE GENOMIC DNA]</scope>
    <source>
        <strain evidence="3">cv. Jamaican Lion 4</strain>
        <tissue evidence="2">Leaf</tissue>
    </source>
</reference>
<accession>A0A7J6GUX3</accession>
<dbReference type="AlphaFoldDB" id="A0A7J6GUX3"/>
<proteinExistence type="predicted"/>
<sequence>MIQSSQSTFFKYQGLINANRASILFKSLQIFMQTKYETKVNSKVEMKRREQERRGFIKRIWRHIGVAQIAKITLGLIMVKFNDESTRDQVLESRVLQFDKKLVIVRPWSTDLNALKMGCDSTIVINKERELNLTETRGDKDTQIKKNAKPQGEQFTNLRFILRKEMDA</sequence>
<feature type="domain" description="DUF4283" evidence="1">
    <location>
        <begin position="52"/>
        <end position="113"/>
    </location>
</feature>
<name>A0A7J6GUX3_CANSA</name>
<dbReference type="InterPro" id="IPR025558">
    <property type="entry name" value="DUF4283"/>
</dbReference>
<gene>
    <name evidence="2" type="ORF">F8388_016422</name>
</gene>
<dbReference type="Proteomes" id="UP000525078">
    <property type="component" value="Unassembled WGS sequence"/>
</dbReference>